<dbReference type="EMBL" id="KV878125">
    <property type="protein sequence ID" value="OJI96096.1"/>
    <property type="molecule type" value="Genomic_DNA"/>
</dbReference>
<feature type="compositionally biased region" description="Basic residues" evidence="17">
    <location>
        <begin position="803"/>
        <end position="812"/>
    </location>
</feature>
<dbReference type="SUPFAM" id="SSF51197">
    <property type="entry name" value="Clavaminate synthase-like"/>
    <property type="match status" value="1"/>
</dbReference>
<dbReference type="PANTHER" id="PTHR46529">
    <property type="entry name" value="TRNA WYBUTOSINE-SYNTHESIZING PROTEIN 4"/>
    <property type="match status" value="1"/>
</dbReference>
<evidence type="ECO:0000256" key="15">
    <source>
        <dbReference type="ARBA" id="ARBA00049250"/>
    </source>
</evidence>
<dbReference type="STRING" id="1036611.A0A1L9P3M0"/>
<dbReference type="InterPro" id="IPR015915">
    <property type="entry name" value="Kelch-typ_b-propeller"/>
</dbReference>
<evidence type="ECO:0000256" key="2">
    <source>
        <dbReference type="ARBA" id="ARBA00004797"/>
    </source>
</evidence>
<reference evidence="20" key="1">
    <citation type="journal article" date="2017" name="Genome Biol.">
        <title>Comparative genomics reveals high biological diversity and specific adaptations in the industrially and medically important fungal genus Aspergillus.</title>
        <authorList>
            <person name="de Vries R.P."/>
            <person name="Riley R."/>
            <person name="Wiebenga A."/>
            <person name="Aguilar-Osorio G."/>
            <person name="Amillis S."/>
            <person name="Uchima C.A."/>
            <person name="Anderluh G."/>
            <person name="Asadollahi M."/>
            <person name="Askin M."/>
            <person name="Barry K."/>
            <person name="Battaglia E."/>
            <person name="Bayram O."/>
            <person name="Benocci T."/>
            <person name="Braus-Stromeyer S.A."/>
            <person name="Caldana C."/>
            <person name="Canovas D."/>
            <person name="Cerqueira G.C."/>
            <person name="Chen F."/>
            <person name="Chen W."/>
            <person name="Choi C."/>
            <person name="Clum A."/>
            <person name="Dos Santos R.A."/>
            <person name="Damasio A.R."/>
            <person name="Diallinas G."/>
            <person name="Emri T."/>
            <person name="Fekete E."/>
            <person name="Flipphi M."/>
            <person name="Freyberg S."/>
            <person name="Gallo A."/>
            <person name="Gournas C."/>
            <person name="Habgood R."/>
            <person name="Hainaut M."/>
            <person name="Harispe M.L."/>
            <person name="Henrissat B."/>
            <person name="Hilden K.S."/>
            <person name="Hope R."/>
            <person name="Hossain A."/>
            <person name="Karabika E."/>
            <person name="Karaffa L."/>
            <person name="Karanyi Z."/>
            <person name="Krasevec N."/>
            <person name="Kuo A."/>
            <person name="Kusch H."/>
            <person name="LaButti K."/>
            <person name="Lagendijk E.L."/>
            <person name="Lapidus A."/>
            <person name="Levasseur A."/>
            <person name="Lindquist E."/>
            <person name="Lipzen A."/>
            <person name="Logrieco A.F."/>
            <person name="MacCabe A."/>
            <person name="Maekelae M.R."/>
            <person name="Malavazi I."/>
            <person name="Melin P."/>
            <person name="Meyer V."/>
            <person name="Mielnichuk N."/>
            <person name="Miskei M."/>
            <person name="Molnar A.P."/>
            <person name="Mule G."/>
            <person name="Ngan C.Y."/>
            <person name="Orejas M."/>
            <person name="Orosz E."/>
            <person name="Ouedraogo J.P."/>
            <person name="Overkamp K.M."/>
            <person name="Park H.-S."/>
            <person name="Perrone G."/>
            <person name="Piumi F."/>
            <person name="Punt P.J."/>
            <person name="Ram A.F."/>
            <person name="Ramon A."/>
            <person name="Rauscher S."/>
            <person name="Record E."/>
            <person name="Riano-Pachon D.M."/>
            <person name="Robert V."/>
            <person name="Roehrig J."/>
            <person name="Ruller R."/>
            <person name="Salamov A."/>
            <person name="Salih N.S."/>
            <person name="Samson R.A."/>
            <person name="Sandor E."/>
            <person name="Sanguinetti M."/>
            <person name="Schuetze T."/>
            <person name="Sepcic K."/>
            <person name="Shelest E."/>
            <person name="Sherlock G."/>
            <person name="Sophianopoulou V."/>
            <person name="Squina F.M."/>
            <person name="Sun H."/>
            <person name="Susca A."/>
            <person name="Todd R.B."/>
            <person name="Tsang A."/>
            <person name="Unkles S.E."/>
            <person name="van de Wiele N."/>
            <person name="van Rossen-Uffink D."/>
            <person name="Oliveira J.V."/>
            <person name="Vesth T.C."/>
            <person name="Visser J."/>
            <person name="Yu J.-H."/>
            <person name="Zhou M."/>
            <person name="Andersen M.R."/>
            <person name="Archer D.B."/>
            <person name="Baker S.E."/>
            <person name="Benoit I."/>
            <person name="Brakhage A.A."/>
            <person name="Braus G.H."/>
            <person name="Fischer R."/>
            <person name="Frisvad J.C."/>
            <person name="Goldman G.H."/>
            <person name="Houbraken J."/>
            <person name="Oakley B."/>
            <person name="Pocsi I."/>
            <person name="Scazzocchio C."/>
            <person name="Seiboth B."/>
            <person name="vanKuyk P.A."/>
            <person name="Wortman J."/>
            <person name="Dyer P.S."/>
            <person name="Grigoriev I.V."/>
        </authorList>
    </citation>
    <scope>NUCLEOTIDE SEQUENCE [LARGE SCALE GENOMIC DNA]</scope>
    <source>
        <strain evidence="20">CBS 583.65</strain>
    </source>
</reference>
<evidence type="ECO:0000313" key="19">
    <source>
        <dbReference type="EMBL" id="OJI96096.1"/>
    </source>
</evidence>
<evidence type="ECO:0000256" key="16">
    <source>
        <dbReference type="SAM" id="Coils"/>
    </source>
</evidence>
<proteinExistence type="inferred from homology"/>
<dbReference type="SUPFAM" id="SSF53335">
    <property type="entry name" value="S-adenosyl-L-methionine-dependent methyltransferases"/>
    <property type="match status" value="1"/>
</dbReference>
<dbReference type="Pfam" id="PF13621">
    <property type="entry name" value="Cupin_8"/>
    <property type="match status" value="1"/>
</dbReference>
<evidence type="ECO:0000256" key="9">
    <source>
        <dbReference type="ARBA" id="ARBA00022691"/>
    </source>
</evidence>
<dbReference type="InterPro" id="IPR041667">
    <property type="entry name" value="Cupin_8"/>
</dbReference>
<feature type="region of interest" description="Disordered" evidence="17">
    <location>
        <begin position="795"/>
        <end position="814"/>
    </location>
</feature>
<evidence type="ECO:0000256" key="10">
    <source>
        <dbReference type="ARBA" id="ARBA00022694"/>
    </source>
</evidence>
<dbReference type="OrthoDB" id="47172at2759"/>
<dbReference type="Gene3D" id="2.120.10.80">
    <property type="entry name" value="Kelch-type beta propeller"/>
    <property type="match status" value="1"/>
</dbReference>
<evidence type="ECO:0000256" key="4">
    <source>
        <dbReference type="ARBA" id="ARBA00012155"/>
    </source>
</evidence>
<evidence type="ECO:0000313" key="20">
    <source>
        <dbReference type="Proteomes" id="UP000184073"/>
    </source>
</evidence>
<dbReference type="Pfam" id="PF04072">
    <property type="entry name" value="LCM"/>
    <property type="match status" value="1"/>
</dbReference>
<accession>A0A1L9P3M0</accession>
<evidence type="ECO:0000259" key="18">
    <source>
        <dbReference type="PROSITE" id="PS51184"/>
    </source>
</evidence>
<dbReference type="VEuPathDB" id="FungiDB:ASPVEDRAFT_218294"/>
<dbReference type="FunFam" id="2.60.120.650:FF:000043">
    <property type="entry name" value="tRNA wybutosine-synthesizing protein 4"/>
    <property type="match status" value="1"/>
</dbReference>
<dbReference type="InterPro" id="IPR029063">
    <property type="entry name" value="SAM-dependent_MTases_sf"/>
</dbReference>
<dbReference type="Gene3D" id="3.40.50.150">
    <property type="entry name" value="Vaccinia Virus protein VP39"/>
    <property type="match status" value="1"/>
</dbReference>
<dbReference type="Gene3D" id="6.10.140.1470">
    <property type="match status" value="1"/>
</dbReference>
<keyword evidence="9" id="KW-0949">S-adenosyl-L-methionine</keyword>
<evidence type="ECO:0000256" key="6">
    <source>
        <dbReference type="ARBA" id="ARBA00018045"/>
    </source>
</evidence>
<keyword evidence="7" id="KW-0489">Methyltransferase</keyword>
<organism evidence="19 20">
    <name type="scientific">Aspergillus versicolor CBS 583.65</name>
    <dbReference type="NCBI Taxonomy" id="1036611"/>
    <lineage>
        <taxon>Eukaryota</taxon>
        <taxon>Fungi</taxon>
        <taxon>Dikarya</taxon>
        <taxon>Ascomycota</taxon>
        <taxon>Pezizomycotina</taxon>
        <taxon>Eurotiomycetes</taxon>
        <taxon>Eurotiomycetidae</taxon>
        <taxon>Eurotiales</taxon>
        <taxon>Aspergillaceae</taxon>
        <taxon>Aspergillus</taxon>
        <taxon>Aspergillus subgen. Nidulantes</taxon>
    </lineage>
</organism>
<evidence type="ECO:0000256" key="8">
    <source>
        <dbReference type="ARBA" id="ARBA00022679"/>
    </source>
</evidence>
<evidence type="ECO:0000256" key="17">
    <source>
        <dbReference type="SAM" id="MobiDB-lite"/>
    </source>
</evidence>
<dbReference type="EC" id="2.1.1.290" evidence="5"/>
<keyword evidence="20" id="KW-1185">Reference proteome</keyword>
<dbReference type="InterPro" id="IPR007213">
    <property type="entry name" value="Ppm1/Ppm2/Tcmp"/>
</dbReference>
<evidence type="ECO:0000256" key="1">
    <source>
        <dbReference type="ARBA" id="ARBA00001806"/>
    </source>
</evidence>
<evidence type="ECO:0000256" key="5">
    <source>
        <dbReference type="ARBA" id="ARBA00012779"/>
    </source>
</evidence>
<feature type="domain" description="JmjC" evidence="18">
    <location>
        <begin position="919"/>
        <end position="1076"/>
    </location>
</feature>
<dbReference type="SMART" id="SM00558">
    <property type="entry name" value="JmjC"/>
    <property type="match status" value="1"/>
</dbReference>
<dbReference type="GO" id="GO:0031591">
    <property type="term" value="P:wybutosine biosynthetic process"/>
    <property type="evidence" value="ECO:0007669"/>
    <property type="project" value="TreeGrafter"/>
</dbReference>
<gene>
    <name evidence="19" type="ORF">ASPVEDRAFT_218294</name>
</gene>
<sequence>MQVHDRKPTIYGGGEKASCCCSSGCGGSQDRRLSVTATWRLSRQPISDAWATSNRSIPSRFFFFPLQRTYPASTPPPENRRLCVAMASSKQPAKRAAPSKAEKSADLVMGTNNSSIVSKRSVEMLYYREPHFFRSFVKKPQRRAPLINRGYWLRMHAMEESVRRFMREPSEKPKFVLNLGCGFDPLPFILLSTDRSLCSQTTFVDIDYEKLMLNKKAAIQKADAIKDQLENVEFNSDESAVQVRSRQYVAVGCDLKNLGKLDHVLKSEILPDDCAVLFLAEVSLTYMDVKSANAVVNWASKLSNDSQFCILEQFFPDGPDHPFASTMMKHFGKLGAPLYSIHEYPSLADQERRFTEAGWAHAHARSLWDLWSDDEFVSSSLRTSLDSVEVFDEWEEFALFASHYFLLHASTRQGPEASAVSHSGYVDNKSDQFKIIPNCCLPTSQRRFGALVFGDEGVLGHHSGLGSQARLADTDLYSPSKENTRTSIPFPAPRDVSARMCHTVTSFSDSGDCLLVGGRTSPAAALQDTWVRRNGAWHAESNLPVGRFRHSATKLTVDGGCVLIYGGKTSDGTTLDTWLLWSDNGKGWQIVEISNPMTVPKPRFGACLGNINGTSGVLFGGIGADGTILEDFWTWKLHKQSDGSIFLELSDQTESMRKFSPEYEVLPRFGATVTSASWGLVVAGGVIPRRIVPSHCEILLLDSTELLKCIEGSSPIGTPVLSTIGLSSAFGGPRPLLVGHASCEVSPTQVLFLGGGAVCFSFGTFWTEGTWIITAADSSLGNNWAVVRAENAQPAKATSSKSASKRRPKPKNYKSTTIMAPIPRVKLGTPDEFQQIMDTSQPVIIEGSEIGPCTELWSKDYLVNAVGNDRKVVVHEAETENMSFQTKNFAYTTKEFGTFMNEVHAGGRQYLRSISAKQPAKLPANLAEDFPSLKNDFRLPEVLSTVVENAHSSPLRISGPVTLWLHYDVMANVLCQIQGEKRLILFPPTDVQHLDVPAGASSSKINIFQNRADGSIASIPHTSPHEARLKRGDILFIPPLWLHTAAPTGDVSVAVNVFFRNLSQGYASGRDVYGNRDVQAYEKGRKDLEKIVKSFGDMPPDMARFYLLRLADEMQEMAEQ</sequence>
<comment type="similarity">
    <text evidence="3">Belongs to the methyltransferase superfamily. LCMT family.</text>
</comment>
<dbReference type="GO" id="GO:0030488">
    <property type="term" value="P:tRNA methylation"/>
    <property type="evidence" value="ECO:0007669"/>
    <property type="project" value="TreeGrafter"/>
</dbReference>
<dbReference type="GO" id="GO:0008175">
    <property type="term" value="F:tRNA methyltransferase activity"/>
    <property type="evidence" value="ECO:0007669"/>
    <property type="project" value="TreeGrafter"/>
</dbReference>
<comment type="catalytic activity">
    <reaction evidence="15">
        <text>7-[(3S)-(3-amino-3-methoxycarbonyl)propyl]wyosine(37) in tRNA(Phe) + S-adenosyl-L-methionine + CO2 = wybutosine(37) in tRNA(Phe) + S-adenosyl-L-homocysteine + 2 H(+)</text>
        <dbReference type="Rhea" id="RHEA:37119"/>
        <dbReference type="Rhea" id="RHEA-COMP:11844"/>
        <dbReference type="Rhea" id="RHEA-COMP:11847"/>
        <dbReference type="ChEBI" id="CHEBI:15378"/>
        <dbReference type="ChEBI" id="CHEBI:16526"/>
        <dbReference type="ChEBI" id="CHEBI:57856"/>
        <dbReference type="ChEBI" id="CHEBI:59789"/>
        <dbReference type="ChEBI" id="CHEBI:73544"/>
        <dbReference type="ChEBI" id="CHEBI:74275"/>
        <dbReference type="EC" id="2.3.1.231"/>
    </reaction>
</comment>
<dbReference type="AlphaFoldDB" id="A0A1L9P3M0"/>
<protein>
    <recommendedName>
        <fullName evidence="6">tRNA wybutosine-synthesizing protein 4</fullName>
        <ecNumber evidence="5">2.1.1.290</ecNumber>
        <ecNumber evidence="4">2.3.1.231</ecNumber>
    </recommendedName>
    <alternativeName>
        <fullName evidence="13">Leucine carboxyl methyltransferase 2</fullName>
    </alternativeName>
    <alternativeName>
        <fullName evidence="14">tRNA(Phe) (7-(3-amino-3-(methoxycarbonyl)propyl)wyosine(37)-N)-methoxycarbonyltransferase</fullName>
    </alternativeName>
    <alternativeName>
        <fullName evidence="12">tRNA(Phe) (7-(3-amino-3-carboxypropyl)wyosine(37)-O)-methyltransferase</fullName>
    </alternativeName>
</protein>
<dbReference type="Pfam" id="PF13418">
    <property type="entry name" value="Beta-prop_TYW4"/>
    <property type="match status" value="1"/>
</dbReference>
<dbReference type="UniPathway" id="UPA00375"/>
<dbReference type="PROSITE" id="PS51184">
    <property type="entry name" value="JMJC"/>
    <property type="match status" value="1"/>
</dbReference>
<comment type="function">
    <text evidence="11">Probable S-adenosyl-L-methionine-dependent methyltransferase that acts as a component of the wybutosine biosynthesis pathway. Wybutosine is a hyper modified guanosine with a tricyclic base found at the 3'-position adjacent to the anticodon of eukaryotic phenylalanine tRNA. May methylate the carboxyl group of leucine residues to form alpha-leucine ester residues.</text>
</comment>
<dbReference type="Gene3D" id="2.60.120.650">
    <property type="entry name" value="Cupin"/>
    <property type="match status" value="1"/>
</dbReference>
<dbReference type="Proteomes" id="UP000184073">
    <property type="component" value="Unassembled WGS sequence"/>
</dbReference>
<keyword evidence="16" id="KW-0175">Coiled coil</keyword>
<evidence type="ECO:0000256" key="14">
    <source>
        <dbReference type="ARBA" id="ARBA00030847"/>
    </source>
</evidence>
<keyword evidence="10" id="KW-0819">tRNA processing</keyword>
<evidence type="ECO:0000256" key="7">
    <source>
        <dbReference type="ARBA" id="ARBA00022603"/>
    </source>
</evidence>
<dbReference type="SUPFAM" id="SSF117281">
    <property type="entry name" value="Kelch motif"/>
    <property type="match status" value="1"/>
</dbReference>
<dbReference type="EC" id="2.3.1.231" evidence="4"/>
<keyword evidence="8" id="KW-0808">Transferase</keyword>
<name>A0A1L9P3M0_ASPVE</name>
<dbReference type="RefSeq" id="XP_040661859.1">
    <property type="nucleotide sequence ID" value="XM_040809473.1"/>
</dbReference>
<evidence type="ECO:0000256" key="3">
    <source>
        <dbReference type="ARBA" id="ARBA00010703"/>
    </source>
</evidence>
<evidence type="ECO:0000256" key="12">
    <source>
        <dbReference type="ARBA" id="ARBA00029750"/>
    </source>
</evidence>
<dbReference type="FunFam" id="2.120.10.80:FF:000133">
    <property type="entry name" value="Leucine carboxyl methyltransferase 2"/>
    <property type="match status" value="1"/>
</dbReference>
<comment type="pathway">
    <text evidence="2">tRNA modification; wybutosine-tRNA(Phe) biosynthesis.</text>
</comment>
<dbReference type="FunFam" id="3.40.50.150:FF:000383">
    <property type="entry name" value="Leucine carboxyl methyltransferase 2"/>
    <property type="match status" value="1"/>
</dbReference>
<evidence type="ECO:0000256" key="11">
    <source>
        <dbReference type="ARBA" id="ARBA00025588"/>
    </source>
</evidence>
<feature type="coiled-coil region" evidence="16">
    <location>
        <begin position="208"/>
        <end position="235"/>
    </location>
</feature>
<dbReference type="GeneID" id="63724984"/>
<comment type="catalytic activity">
    <reaction evidence="1">
        <text>7-[(3S)-3-amino-3-carboxypropyl]wyosine(37) in tRNA(Phe) + S-adenosyl-L-methionine = 7-[(3S)-(3-amino-3-methoxycarbonyl)propyl]wyosine(37) in tRNA(Phe) + S-adenosyl-L-homocysteine</text>
        <dbReference type="Rhea" id="RHEA:36903"/>
        <dbReference type="Rhea" id="RHEA-COMP:10379"/>
        <dbReference type="Rhea" id="RHEA-COMP:11844"/>
        <dbReference type="ChEBI" id="CHEBI:57856"/>
        <dbReference type="ChEBI" id="CHEBI:59789"/>
        <dbReference type="ChEBI" id="CHEBI:73543"/>
        <dbReference type="ChEBI" id="CHEBI:74275"/>
        <dbReference type="EC" id="2.1.1.290"/>
    </reaction>
</comment>
<dbReference type="PANTHER" id="PTHR46529:SF1">
    <property type="entry name" value="TRNA WYBUTOSINE-SYNTHESIZING PROTEIN 4"/>
    <property type="match status" value="1"/>
</dbReference>
<evidence type="ECO:0000256" key="13">
    <source>
        <dbReference type="ARBA" id="ARBA00030231"/>
    </source>
</evidence>
<dbReference type="InterPro" id="IPR003347">
    <property type="entry name" value="JmjC_dom"/>
</dbReference>